<dbReference type="Proteomes" id="UP000298030">
    <property type="component" value="Unassembled WGS sequence"/>
</dbReference>
<protein>
    <submittedName>
        <fullName evidence="1">Uncharacterized protein</fullName>
    </submittedName>
</protein>
<name>A0A4Y7ST17_COPMI</name>
<sequence>MPVSLDKAQLVSFPEQMDEPLEDRRCVVRGYITEQGVEVRTSLANELWEVRHVTVSRLVHADTPGSSSPGVRAGFVALTHNLPPVAPNRVVPAYSTGSQAQPWIVDYTPVQSEIVLPASTYSTKALSNAEGHSGFPRFISPQRTRRCRSVDYPDSGP</sequence>
<keyword evidence="2" id="KW-1185">Reference proteome</keyword>
<organism evidence="1 2">
    <name type="scientific">Coprinellus micaceus</name>
    <name type="common">Glistening ink-cap mushroom</name>
    <name type="synonym">Coprinus micaceus</name>
    <dbReference type="NCBI Taxonomy" id="71717"/>
    <lineage>
        <taxon>Eukaryota</taxon>
        <taxon>Fungi</taxon>
        <taxon>Dikarya</taxon>
        <taxon>Basidiomycota</taxon>
        <taxon>Agaricomycotina</taxon>
        <taxon>Agaricomycetes</taxon>
        <taxon>Agaricomycetidae</taxon>
        <taxon>Agaricales</taxon>
        <taxon>Agaricineae</taxon>
        <taxon>Psathyrellaceae</taxon>
        <taxon>Coprinellus</taxon>
    </lineage>
</organism>
<gene>
    <name evidence="1" type="ORF">FA13DRAFT_1714408</name>
</gene>
<evidence type="ECO:0000313" key="2">
    <source>
        <dbReference type="Proteomes" id="UP000298030"/>
    </source>
</evidence>
<dbReference type="EMBL" id="QPFP01000063">
    <property type="protein sequence ID" value="TEB24754.1"/>
    <property type="molecule type" value="Genomic_DNA"/>
</dbReference>
<proteinExistence type="predicted"/>
<comment type="caution">
    <text evidence="1">The sequence shown here is derived from an EMBL/GenBank/DDBJ whole genome shotgun (WGS) entry which is preliminary data.</text>
</comment>
<reference evidence="1 2" key="1">
    <citation type="journal article" date="2019" name="Nat. Ecol. Evol.">
        <title>Megaphylogeny resolves global patterns of mushroom evolution.</title>
        <authorList>
            <person name="Varga T."/>
            <person name="Krizsan K."/>
            <person name="Foldi C."/>
            <person name="Dima B."/>
            <person name="Sanchez-Garcia M."/>
            <person name="Sanchez-Ramirez S."/>
            <person name="Szollosi G.J."/>
            <person name="Szarkandi J.G."/>
            <person name="Papp V."/>
            <person name="Albert L."/>
            <person name="Andreopoulos W."/>
            <person name="Angelini C."/>
            <person name="Antonin V."/>
            <person name="Barry K.W."/>
            <person name="Bougher N.L."/>
            <person name="Buchanan P."/>
            <person name="Buyck B."/>
            <person name="Bense V."/>
            <person name="Catcheside P."/>
            <person name="Chovatia M."/>
            <person name="Cooper J."/>
            <person name="Damon W."/>
            <person name="Desjardin D."/>
            <person name="Finy P."/>
            <person name="Geml J."/>
            <person name="Haridas S."/>
            <person name="Hughes K."/>
            <person name="Justo A."/>
            <person name="Karasinski D."/>
            <person name="Kautmanova I."/>
            <person name="Kiss B."/>
            <person name="Kocsube S."/>
            <person name="Kotiranta H."/>
            <person name="LaButti K.M."/>
            <person name="Lechner B.E."/>
            <person name="Liimatainen K."/>
            <person name="Lipzen A."/>
            <person name="Lukacs Z."/>
            <person name="Mihaltcheva S."/>
            <person name="Morgado L.N."/>
            <person name="Niskanen T."/>
            <person name="Noordeloos M.E."/>
            <person name="Ohm R.A."/>
            <person name="Ortiz-Santana B."/>
            <person name="Ovrebo C."/>
            <person name="Racz N."/>
            <person name="Riley R."/>
            <person name="Savchenko A."/>
            <person name="Shiryaev A."/>
            <person name="Soop K."/>
            <person name="Spirin V."/>
            <person name="Szebenyi C."/>
            <person name="Tomsovsky M."/>
            <person name="Tulloss R.E."/>
            <person name="Uehling J."/>
            <person name="Grigoriev I.V."/>
            <person name="Vagvolgyi C."/>
            <person name="Papp T."/>
            <person name="Martin F.M."/>
            <person name="Miettinen O."/>
            <person name="Hibbett D.S."/>
            <person name="Nagy L.G."/>
        </authorList>
    </citation>
    <scope>NUCLEOTIDE SEQUENCE [LARGE SCALE GENOMIC DNA]</scope>
    <source>
        <strain evidence="1 2">FP101781</strain>
    </source>
</reference>
<accession>A0A4Y7ST17</accession>
<dbReference type="AlphaFoldDB" id="A0A4Y7ST17"/>
<evidence type="ECO:0000313" key="1">
    <source>
        <dbReference type="EMBL" id="TEB24754.1"/>
    </source>
</evidence>